<accession>A0ABY5TPZ3</accession>
<sequence>MKLINLPLFFLSLLLGSGLAVSGDQNVKVETEIEILAEGLDHPWSLTFISDEEMLVTELSGNLRRVANGLLNPTPIAGVPEVLFAGQGGLSEILVDPNFADNGFIYLSFSAPDADQPKLNRLNVIQARLEGNVLVDHKTLFQSHPPRRTAAHYGARLAFLVDGTLLITSGDGFNYREQAQALDNHFGKIVRINTDGSLPEDNPFITTPGALPGIWSYGHRNLQGLVIADDGTVYEHEHGPQGGDELNLVLPGKNYGWPAITYGVDYSGAMISPFTEHPGMEQPLKYWDPSIAPSGMTLYRGEMFPHWQGNLFISALVPGDVRRLKMQDNQVVGEEILFTEFGRIRNIVSAPDGSLILVTDGEDGKLIKVSAKK</sequence>
<name>A0ABY5TPZ3_9GAMM</name>
<evidence type="ECO:0000256" key="1">
    <source>
        <dbReference type="SAM" id="SignalP"/>
    </source>
</evidence>
<protein>
    <submittedName>
        <fullName evidence="3">PQQ-dependent sugar dehydrogenase</fullName>
    </submittedName>
</protein>
<evidence type="ECO:0000259" key="2">
    <source>
        <dbReference type="Pfam" id="PF07995"/>
    </source>
</evidence>
<evidence type="ECO:0000313" key="4">
    <source>
        <dbReference type="Proteomes" id="UP001059934"/>
    </source>
</evidence>
<feature type="chain" id="PRO_5047469501" evidence="1">
    <location>
        <begin position="23"/>
        <end position="373"/>
    </location>
</feature>
<dbReference type="PANTHER" id="PTHR19328">
    <property type="entry name" value="HEDGEHOG-INTERACTING PROTEIN"/>
    <property type="match status" value="1"/>
</dbReference>
<dbReference type="Gene3D" id="2.120.10.30">
    <property type="entry name" value="TolB, C-terminal domain"/>
    <property type="match status" value="1"/>
</dbReference>
<keyword evidence="4" id="KW-1185">Reference proteome</keyword>
<reference evidence="3" key="1">
    <citation type="submission" date="2022-08" db="EMBL/GenBank/DDBJ databases">
        <title>Catabolic pathway analysis in culturable SAR92 clade bacteria reveals their overlooked roles in DMSP degradation in coastal seas.</title>
        <authorList>
            <person name="He X."/>
            <person name="Zhang X."/>
            <person name="Zhang Y."/>
        </authorList>
    </citation>
    <scope>NUCLEOTIDE SEQUENCE</scope>
    <source>
        <strain evidence="3">H455</strain>
    </source>
</reference>
<dbReference type="Proteomes" id="UP001059934">
    <property type="component" value="Chromosome"/>
</dbReference>
<organism evidence="3 4">
    <name type="scientific">SAR92 clade bacterium H455</name>
    <dbReference type="NCBI Taxonomy" id="2974818"/>
    <lineage>
        <taxon>Bacteria</taxon>
        <taxon>Pseudomonadati</taxon>
        <taxon>Pseudomonadota</taxon>
        <taxon>Gammaproteobacteria</taxon>
        <taxon>Cellvibrionales</taxon>
        <taxon>Porticoccaceae</taxon>
        <taxon>SAR92 clade</taxon>
    </lineage>
</organism>
<dbReference type="Pfam" id="PF07995">
    <property type="entry name" value="GSDH"/>
    <property type="match status" value="1"/>
</dbReference>
<dbReference type="SUPFAM" id="SSF50952">
    <property type="entry name" value="Soluble quinoprotein glucose dehydrogenase"/>
    <property type="match status" value="1"/>
</dbReference>
<gene>
    <name evidence="3" type="ORF">NYF23_02185</name>
</gene>
<dbReference type="InterPro" id="IPR012938">
    <property type="entry name" value="Glc/Sorbosone_DH"/>
</dbReference>
<evidence type="ECO:0000313" key="3">
    <source>
        <dbReference type="EMBL" id="UVW35430.1"/>
    </source>
</evidence>
<dbReference type="EMBL" id="CP103416">
    <property type="protein sequence ID" value="UVW35430.1"/>
    <property type="molecule type" value="Genomic_DNA"/>
</dbReference>
<dbReference type="InterPro" id="IPR011042">
    <property type="entry name" value="6-blade_b-propeller_TolB-like"/>
</dbReference>
<dbReference type="InterPro" id="IPR011041">
    <property type="entry name" value="Quinoprot_gluc/sorb_DH_b-prop"/>
</dbReference>
<proteinExistence type="predicted"/>
<feature type="signal peptide" evidence="1">
    <location>
        <begin position="1"/>
        <end position="22"/>
    </location>
</feature>
<dbReference type="PANTHER" id="PTHR19328:SF75">
    <property type="entry name" value="ALDOSE SUGAR DEHYDROGENASE YLII"/>
    <property type="match status" value="1"/>
</dbReference>
<feature type="domain" description="Glucose/Sorbosone dehydrogenase" evidence="2">
    <location>
        <begin position="40"/>
        <end position="368"/>
    </location>
</feature>
<keyword evidence="1" id="KW-0732">Signal</keyword>